<dbReference type="Gene3D" id="3.40.50.1820">
    <property type="entry name" value="alpha/beta hydrolase"/>
    <property type="match status" value="1"/>
</dbReference>
<dbReference type="InterPro" id="IPR029058">
    <property type="entry name" value="AB_hydrolase_fold"/>
</dbReference>
<proteinExistence type="predicted"/>
<accession>A0A848HK43</accession>
<dbReference type="EMBL" id="JABBGG010000005">
    <property type="protein sequence ID" value="NML61407.1"/>
    <property type="molecule type" value="Genomic_DNA"/>
</dbReference>
<comment type="caution">
    <text evidence="1">The sequence shown here is derived from an EMBL/GenBank/DDBJ whole genome shotgun (WGS) entry which is preliminary data.</text>
</comment>
<protein>
    <submittedName>
        <fullName evidence="1">Uncharacterized protein</fullName>
    </submittedName>
</protein>
<keyword evidence="2" id="KW-1185">Reference proteome</keyword>
<dbReference type="AlphaFoldDB" id="A0A848HK43"/>
<gene>
    <name evidence="1" type="ORF">HHL21_10015</name>
</gene>
<evidence type="ECO:0000313" key="2">
    <source>
        <dbReference type="Proteomes" id="UP000583752"/>
    </source>
</evidence>
<sequence length="61" mass="6903">MGLDERKLYLFYTASAASRALGQRSLDRIHHRTLNRDKEVGAGAIQGQLNAILNWGQAHRR</sequence>
<organism evidence="1 2">
    <name type="scientific">Massilia polaris</name>
    <dbReference type="NCBI Taxonomy" id="2728846"/>
    <lineage>
        <taxon>Bacteria</taxon>
        <taxon>Pseudomonadati</taxon>
        <taxon>Pseudomonadota</taxon>
        <taxon>Betaproteobacteria</taxon>
        <taxon>Burkholderiales</taxon>
        <taxon>Oxalobacteraceae</taxon>
        <taxon>Telluria group</taxon>
        <taxon>Massilia</taxon>
    </lineage>
</organism>
<name>A0A848HK43_9BURK</name>
<evidence type="ECO:0000313" key="1">
    <source>
        <dbReference type="EMBL" id="NML61407.1"/>
    </source>
</evidence>
<dbReference type="Proteomes" id="UP000583752">
    <property type="component" value="Unassembled WGS sequence"/>
</dbReference>
<reference evidence="1 2" key="1">
    <citation type="submission" date="2020-04" db="EMBL/GenBank/DDBJ databases">
        <title>Massilia sp. RP-1-19 isolated from soil.</title>
        <authorList>
            <person name="Dahal R.H."/>
        </authorList>
    </citation>
    <scope>NUCLEOTIDE SEQUENCE [LARGE SCALE GENOMIC DNA]</scope>
    <source>
        <strain evidence="1 2">RP-1-19</strain>
    </source>
</reference>